<gene>
    <name evidence="9" type="ORF">WM40_08355</name>
</gene>
<accession>A0A0F5K3N0</accession>
<dbReference type="InterPro" id="IPR050297">
    <property type="entry name" value="LipidA_mod_glycosyltrf_83"/>
</dbReference>
<dbReference type="Proteomes" id="UP000033618">
    <property type="component" value="Unassembled WGS sequence"/>
</dbReference>
<feature type="transmembrane region" description="Helical" evidence="8">
    <location>
        <begin position="24"/>
        <end position="44"/>
    </location>
</feature>
<feature type="transmembrane region" description="Helical" evidence="8">
    <location>
        <begin position="481"/>
        <end position="502"/>
    </location>
</feature>
<comment type="subcellular location">
    <subcellularLocation>
        <location evidence="1">Cell membrane</location>
        <topology evidence="1">Multi-pass membrane protein</topology>
    </subcellularLocation>
</comment>
<feature type="transmembrane region" description="Helical" evidence="8">
    <location>
        <begin position="176"/>
        <end position="197"/>
    </location>
</feature>
<feature type="transmembrane region" description="Helical" evidence="8">
    <location>
        <begin position="250"/>
        <end position="271"/>
    </location>
</feature>
<dbReference type="PATRIC" id="fig|28092.6.peg.1978"/>
<dbReference type="GO" id="GO:0009103">
    <property type="term" value="P:lipopolysaccharide biosynthetic process"/>
    <property type="evidence" value="ECO:0007669"/>
    <property type="project" value="UniProtKB-ARBA"/>
</dbReference>
<evidence type="ECO:0000256" key="2">
    <source>
        <dbReference type="ARBA" id="ARBA00022475"/>
    </source>
</evidence>
<dbReference type="AlphaFoldDB" id="A0A0F5K3N0"/>
<evidence type="ECO:0000256" key="6">
    <source>
        <dbReference type="ARBA" id="ARBA00022989"/>
    </source>
</evidence>
<evidence type="ECO:0000313" key="10">
    <source>
        <dbReference type="Proteomes" id="UP000033618"/>
    </source>
</evidence>
<dbReference type="PANTHER" id="PTHR33908">
    <property type="entry name" value="MANNOSYLTRANSFERASE YKCB-RELATED"/>
    <property type="match status" value="1"/>
</dbReference>
<name>A0A0F5K3N0_9BURK</name>
<feature type="transmembrane region" description="Helical" evidence="8">
    <location>
        <begin position="411"/>
        <end position="430"/>
    </location>
</feature>
<dbReference type="EMBL" id="LAQU01000006">
    <property type="protein sequence ID" value="KKB64132.1"/>
    <property type="molecule type" value="Genomic_DNA"/>
</dbReference>
<evidence type="ECO:0000256" key="4">
    <source>
        <dbReference type="ARBA" id="ARBA00022679"/>
    </source>
</evidence>
<feature type="transmembrane region" description="Helical" evidence="8">
    <location>
        <begin position="340"/>
        <end position="359"/>
    </location>
</feature>
<feature type="transmembrane region" description="Helical" evidence="8">
    <location>
        <begin position="109"/>
        <end position="129"/>
    </location>
</feature>
<keyword evidence="10" id="KW-1185">Reference proteome</keyword>
<dbReference type="GO" id="GO:0016763">
    <property type="term" value="F:pentosyltransferase activity"/>
    <property type="evidence" value="ECO:0007669"/>
    <property type="project" value="TreeGrafter"/>
</dbReference>
<feature type="transmembrane region" description="Helical" evidence="8">
    <location>
        <begin position="514"/>
        <end position="536"/>
    </location>
</feature>
<feature type="transmembrane region" description="Helical" evidence="8">
    <location>
        <begin position="312"/>
        <end position="333"/>
    </location>
</feature>
<feature type="transmembrane region" description="Helical" evidence="8">
    <location>
        <begin position="150"/>
        <end position="170"/>
    </location>
</feature>
<organism evidence="9 10">
    <name type="scientific">Robbsia andropogonis</name>
    <dbReference type="NCBI Taxonomy" id="28092"/>
    <lineage>
        <taxon>Bacteria</taxon>
        <taxon>Pseudomonadati</taxon>
        <taxon>Pseudomonadota</taxon>
        <taxon>Betaproteobacteria</taxon>
        <taxon>Burkholderiales</taxon>
        <taxon>Burkholderiaceae</taxon>
        <taxon>Robbsia</taxon>
    </lineage>
</organism>
<feature type="transmembrane region" description="Helical" evidence="8">
    <location>
        <begin position="365"/>
        <end position="385"/>
    </location>
</feature>
<protein>
    <recommendedName>
        <fullName evidence="11">Glycosyl transferase</fullName>
    </recommendedName>
</protein>
<evidence type="ECO:0000256" key="5">
    <source>
        <dbReference type="ARBA" id="ARBA00022692"/>
    </source>
</evidence>
<keyword evidence="5 8" id="KW-0812">Transmembrane</keyword>
<reference evidence="9 10" key="1">
    <citation type="submission" date="2015-03" db="EMBL/GenBank/DDBJ databases">
        <title>Draft Genome Sequence of Burkholderia andropogonis type strain ICMP2807, isolated from Sorghum bicolor.</title>
        <authorList>
            <person name="Lopes-Santos L."/>
            <person name="Castro D.B."/>
            <person name="Ottoboni L.M."/>
            <person name="Park D."/>
            <person name="Weirc B.S."/>
            <person name="Destefano S.A."/>
        </authorList>
    </citation>
    <scope>NUCLEOTIDE SEQUENCE [LARGE SCALE GENOMIC DNA]</scope>
    <source>
        <strain evidence="9 10">ICMP2807</strain>
    </source>
</reference>
<proteinExistence type="predicted"/>
<feature type="transmembrane region" description="Helical" evidence="8">
    <location>
        <begin position="209"/>
        <end position="238"/>
    </location>
</feature>
<keyword evidence="2" id="KW-1003">Cell membrane</keyword>
<dbReference type="PANTHER" id="PTHR33908:SF11">
    <property type="entry name" value="MEMBRANE PROTEIN"/>
    <property type="match status" value="1"/>
</dbReference>
<evidence type="ECO:0000256" key="1">
    <source>
        <dbReference type="ARBA" id="ARBA00004651"/>
    </source>
</evidence>
<keyword evidence="7 8" id="KW-0472">Membrane</keyword>
<evidence type="ECO:0008006" key="11">
    <source>
        <dbReference type="Google" id="ProtNLM"/>
    </source>
</evidence>
<feature type="transmembrane region" description="Helical" evidence="8">
    <location>
        <begin position="85"/>
        <end position="103"/>
    </location>
</feature>
<evidence type="ECO:0000256" key="8">
    <source>
        <dbReference type="SAM" id="Phobius"/>
    </source>
</evidence>
<dbReference type="STRING" id="28092.WM40_08355"/>
<dbReference type="GO" id="GO:0005886">
    <property type="term" value="C:plasma membrane"/>
    <property type="evidence" value="ECO:0007669"/>
    <property type="project" value="UniProtKB-SubCell"/>
</dbReference>
<evidence type="ECO:0000256" key="3">
    <source>
        <dbReference type="ARBA" id="ARBA00022676"/>
    </source>
</evidence>
<evidence type="ECO:0000256" key="7">
    <source>
        <dbReference type="ARBA" id="ARBA00023136"/>
    </source>
</evidence>
<comment type="caution">
    <text evidence="9">The sequence shown here is derived from an EMBL/GenBank/DDBJ whole genome shotgun (WGS) entry which is preliminary data.</text>
</comment>
<evidence type="ECO:0000313" key="9">
    <source>
        <dbReference type="EMBL" id="KKB64132.1"/>
    </source>
</evidence>
<keyword evidence="3" id="KW-0328">Glycosyltransferase</keyword>
<keyword evidence="6 8" id="KW-1133">Transmembrane helix</keyword>
<keyword evidence="4" id="KW-0808">Transferase</keyword>
<sequence>MAIRAGTALWWPGNAGLHSLDARYAWFMAACATWLVAYLLPGIVGHEPWKQDETYTFGIITHFLNTHEWLIPTNAGQPFMEKPPLFMWTAAFFAWLMHPPLALYNAARFATLFYAALTLVFTVRAAACVSFPAKASPALPGPYALATRRFTVPATIALLAGTFLVVKHLHDLFSDVALIAGTAIGFAALCRIVAACAGSTAHSARHREAVLFGIGVGIAFLSKGVFVPGIFLLTTLTLPLCYRGCRTRRYWTAIGIALLSSAPFILIWPTLLYRASPALFMVWFWDNNIGRFLGFSVAQLGSHNEPGLVWKAMFGVCFPVGPLAFAGLLLGGWKRLREPALGVATLFCGVGLVMLGQSATVRQLYLLPFTVPAALLAADALYRLANWHPRSNRTVAAARVATQFATVGWDWMSRVLFGAFAILIWFVWAARSVGSAMGLIGPAQTAAPTHIGSHASLAYLARRSVDATEWLGRWLPLDFPLAIPPGIIAAAIMLTVCWLLLLRHVRCTGAWRGVMSWCAGLTLVWGLVNTLLLPWLDRAKGYGPVYRTLAVRWQHDWHAGDCVSSIKLGESEAPMLQYFTGRTPHPAGSVQALADNACRWVIVQHGTHTPPTDMNIDTRHKKWILYWDGARQGDTGERLLVYRDASRD</sequence>